<dbReference type="PANTHER" id="PTHR24359">
    <property type="entry name" value="SERINE/THREONINE-PROTEIN KINASE SBK1"/>
    <property type="match status" value="1"/>
</dbReference>
<proteinExistence type="predicted"/>
<dbReference type="SMART" id="SM00220">
    <property type="entry name" value="S_TKc"/>
    <property type="match status" value="1"/>
</dbReference>
<evidence type="ECO:0000259" key="1">
    <source>
        <dbReference type="PROSITE" id="PS50011"/>
    </source>
</evidence>
<dbReference type="RefSeq" id="WP_419580237.1">
    <property type="nucleotide sequence ID" value="NZ_CP036432.1"/>
</dbReference>
<keyword evidence="2" id="KW-0808">Transferase</keyword>
<dbReference type="EC" id="2.7.11.1" evidence="2"/>
<dbReference type="EMBL" id="CP036432">
    <property type="protein sequence ID" value="QDV85437.1"/>
    <property type="molecule type" value="Genomic_DNA"/>
</dbReference>
<dbReference type="Pfam" id="PF00069">
    <property type="entry name" value="Pkinase"/>
    <property type="match status" value="1"/>
</dbReference>
<dbReference type="Gene3D" id="1.10.510.10">
    <property type="entry name" value="Transferase(Phosphotransferase) domain 1"/>
    <property type="match status" value="1"/>
</dbReference>
<evidence type="ECO:0000313" key="2">
    <source>
        <dbReference type="EMBL" id="QDV85437.1"/>
    </source>
</evidence>
<organism evidence="2 3">
    <name type="scientific">Stieleria magnilauensis</name>
    <dbReference type="NCBI Taxonomy" id="2527963"/>
    <lineage>
        <taxon>Bacteria</taxon>
        <taxon>Pseudomonadati</taxon>
        <taxon>Planctomycetota</taxon>
        <taxon>Planctomycetia</taxon>
        <taxon>Pirellulales</taxon>
        <taxon>Pirellulaceae</taxon>
        <taxon>Stieleria</taxon>
    </lineage>
</organism>
<dbReference type="PROSITE" id="PS50011">
    <property type="entry name" value="PROTEIN_KINASE_DOM"/>
    <property type="match status" value="1"/>
</dbReference>
<feature type="domain" description="Protein kinase" evidence="1">
    <location>
        <begin position="26"/>
        <end position="296"/>
    </location>
</feature>
<dbReference type="GO" id="GO:0004674">
    <property type="term" value="F:protein serine/threonine kinase activity"/>
    <property type="evidence" value="ECO:0007669"/>
    <property type="project" value="UniProtKB-EC"/>
</dbReference>
<evidence type="ECO:0000313" key="3">
    <source>
        <dbReference type="Proteomes" id="UP000318081"/>
    </source>
</evidence>
<dbReference type="InterPro" id="IPR000719">
    <property type="entry name" value="Prot_kinase_dom"/>
</dbReference>
<dbReference type="SUPFAM" id="SSF56112">
    <property type="entry name" value="Protein kinase-like (PK-like)"/>
    <property type="match status" value="1"/>
</dbReference>
<reference evidence="2 3" key="1">
    <citation type="submission" date="2019-02" db="EMBL/GenBank/DDBJ databases">
        <title>Deep-cultivation of Planctomycetes and their phenomic and genomic characterization uncovers novel biology.</title>
        <authorList>
            <person name="Wiegand S."/>
            <person name="Jogler M."/>
            <person name="Boedeker C."/>
            <person name="Pinto D."/>
            <person name="Vollmers J."/>
            <person name="Rivas-Marin E."/>
            <person name="Kohn T."/>
            <person name="Peeters S.H."/>
            <person name="Heuer A."/>
            <person name="Rast P."/>
            <person name="Oberbeckmann S."/>
            <person name="Bunk B."/>
            <person name="Jeske O."/>
            <person name="Meyerdierks A."/>
            <person name="Storesund J.E."/>
            <person name="Kallscheuer N."/>
            <person name="Luecker S."/>
            <person name="Lage O.M."/>
            <person name="Pohl T."/>
            <person name="Merkel B.J."/>
            <person name="Hornburger P."/>
            <person name="Mueller R.-W."/>
            <person name="Bruemmer F."/>
            <person name="Labrenz M."/>
            <person name="Spormann A.M."/>
            <person name="Op den Camp H."/>
            <person name="Overmann J."/>
            <person name="Amann R."/>
            <person name="Jetten M.S.M."/>
            <person name="Mascher T."/>
            <person name="Medema M.H."/>
            <person name="Devos D.P."/>
            <person name="Kaster A.-K."/>
            <person name="Ovreas L."/>
            <person name="Rohde M."/>
            <person name="Galperin M.Y."/>
            <person name="Jogler C."/>
        </authorList>
    </citation>
    <scope>NUCLEOTIDE SEQUENCE [LARGE SCALE GENOMIC DNA]</scope>
    <source>
        <strain evidence="2 3">TBK1r</strain>
    </source>
</reference>
<dbReference type="PANTHER" id="PTHR24359:SF1">
    <property type="entry name" value="INHIBITOR OF NUCLEAR FACTOR KAPPA-B KINASE EPSILON SUBUNIT HOMOLOG 1-RELATED"/>
    <property type="match status" value="1"/>
</dbReference>
<dbReference type="Proteomes" id="UP000318081">
    <property type="component" value="Chromosome"/>
</dbReference>
<keyword evidence="3" id="KW-1185">Reference proteome</keyword>
<keyword evidence="2" id="KW-0418">Kinase</keyword>
<sequence>MPRDHFYYKRKRYAVIDRVILGRKEFLISSQLSTGVRRRYLAFDRISGPYGELRVLQFLPNTRETWKRVRLLQEIAKRCPELPQIIEFHRHKDEIIIVQPWIEGNDLAWWIERMRRKERQRIGTPEALRLFRGLAHALRGLHHRANSVHADIKPANIIVSPNSRRLMLIDYGSAWQVEETVSRMEGDGQSEHYAAPEIIAGSKRVDFRADYFSLAAVCFEVITLEVPYNGLGGNAGSFAATNESESLYIPPSNLSRESDKLPRSTWKALDAFFEQALLLAPDGRFDKPAEWLEAWNQLASLARQPPRLNFINQWIVRCLGWLSRGQQE</sequence>
<dbReference type="InterPro" id="IPR011009">
    <property type="entry name" value="Kinase-like_dom_sf"/>
</dbReference>
<name>A0ABX5XUM4_9BACT</name>
<accession>A0ABX5XUM4</accession>
<gene>
    <name evidence="2" type="primary">pknF_2</name>
    <name evidence="2" type="ORF">TBK1r_44180</name>
</gene>
<protein>
    <submittedName>
        <fullName evidence="2">Serine/threonine-protein kinase PknF</fullName>
        <ecNumber evidence="2">2.7.11.1</ecNumber>
    </submittedName>
</protein>